<dbReference type="Proteomes" id="UP000332933">
    <property type="component" value="Unassembled WGS sequence"/>
</dbReference>
<protein>
    <submittedName>
        <fullName evidence="3">Aste57867_21258 protein</fullName>
    </submittedName>
</protein>
<gene>
    <name evidence="3" type="primary">Aste57867_21258</name>
    <name evidence="2" type="ORF">As57867_021189</name>
    <name evidence="3" type="ORF">ASTE57867_21258</name>
</gene>
<reference evidence="3 4" key="1">
    <citation type="submission" date="2019-03" db="EMBL/GenBank/DDBJ databases">
        <authorList>
            <person name="Gaulin E."/>
            <person name="Dumas B."/>
        </authorList>
    </citation>
    <scope>NUCLEOTIDE SEQUENCE [LARGE SCALE GENOMIC DNA]</scope>
    <source>
        <strain evidence="3">CBS 568.67</strain>
    </source>
</reference>
<organism evidence="3 4">
    <name type="scientific">Aphanomyces stellatus</name>
    <dbReference type="NCBI Taxonomy" id="120398"/>
    <lineage>
        <taxon>Eukaryota</taxon>
        <taxon>Sar</taxon>
        <taxon>Stramenopiles</taxon>
        <taxon>Oomycota</taxon>
        <taxon>Saprolegniomycetes</taxon>
        <taxon>Saprolegniales</taxon>
        <taxon>Verrucalvaceae</taxon>
        <taxon>Aphanomyces</taxon>
    </lineage>
</organism>
<dbReference type="EMBL" id="CAADRA010006991">
    <property type="protein sequence ID" value="VFT97930.1"/>
    <property type="molecule type" value="Genomic_DNA"/>
</dbReference>
<dbReference type="AlphaFoldDB" id="A0A485LJ56"/>
<reference evidence="2" key="2">
    <citation type="submission" date="2019-06" db="EMBL/GenBank/DDBJ databases">
        <title>Genomics analysis of Aphanomyces spp. identifies a new class of oomycete effector associated with host adaptation.</title>
        <authorList>
            <person name="Gaulin E."/>
        </authorList>
    </citation>
    <scope>NUCLEOTIDE SEQUENCE</scope>
    <source>
        <strain evidence="2">CBS 578.67</strain>
    </source>
</reference>
<evidence type="ECO:0000313" key="2">
    <source>
        <dbReference type="EMBL" id="KAF0686966.1"/>
    </source>
</evidence>
<feature type="transmembrane region" description="Helical" evidence="1">
    <location>
        <begin position="77"/>
        <end position="95"/>
    </location>
</feature>
<accession>A0A485LJ56</accession>
<keyword evidence="1" id="KW-1133">Transmembrane helix</keyword>
<evidence type="ECO:0000256" key="1">
    <source>
        <dbReference type="SAM" id="Phobius"/>
    </source>
</evidence>
<evidence type="ECO:0000313" key="3">
    <source>
        <dbReference type="EMBL" id="VFT97930.1"/>
    </source>
</evidence>
<evidence type="ECO:0000313" key="4">
    <source>
        <dbReference type="Proteomes" id="UP000332933"/>
    </source>
</evidence>
<sequence>MATTLQTFKQLTGTLWTTLAAAPNPWPLQSVLVITFLVCLGLHYDFLFPSSLKDSVCLSAMCYTNGRPSACTTRIKYLNTIWVAAGLQLVAFLLLR</sequence>
<dbReference type="OrthoDB" id="59775at2759"/>
<name>A0A485LJ56_9STRA</name>
<dbReference type="EMBL" id="VJMH01006965">
    <property type="protein sequence ID" value="KAF0686966.1"/>
    <property type="molecule type" value="Genomic_DNA"/>
</dbReference>
<keyword evidence="4" id="KW-1185">Reference proteome</keyword>
<proteinExistence type="predicted"/>
<keyword evidence="1" id="KW-0472">Membrane</keyword>
<keyword evidence="1" id="KW-0812">Transmembrane</keyword>